<evidence type="ECO:0000313" key="2">
    <source>
        <dbReference type="Proteomes" id="UP001153331"/>
    </source>
</evidence>
<evidence type="ECO:0000313" key="1">
    <source>
        <dbReference type="EMBL" id="KAJ8110816.1"/>
    </source>
</evidence>
<name>A0ACC2I6N2_9PLEO</name>
<proteinExistence type="predicted"/>
<accession>A0ACC2I6N2</accession>
<reference evidence="1" key="1">
    <citation type="submission" date="2022-11" db="EMBL/GenBank/DDBJ databases">
        <title>Genome Sequence of Boeremia exigua.</title>
        <authorList>
            <person name="Buettner E."/>
        </authorList>
    </citation>
    <scope>NUCLEOTIDE SEQUENCE</scope>
    <source>
        <strain evidence="1">CU02</strain>
    </source>
</reference>
<organism evidence="1 2">
    <name type="scientific">Boeremia exigua</name>
    <dbReference type="NCBI Taxonomy" id="749465"/>
    <lineage>
        <taxon>Eukaryota</taxon>
        <taxon>Fungi</taxon>
        <taxon>Dikarya</taxon>
        <taxon>Ascomycota</taxon>
        <taxon>Pezizomycotina</taxon>
        <taxon>Dothideomycetes</taxon>
        <taxon>Pleosporomycetidae</taxon>
        <taxon>Pleosporales</taxon>
        <taxon>Pleosporineae</taxon>
        <taxon>Didymellaceae</taxon>
        <taxon>Boeremia</taxon>
    </lineage>
</organism>
<dbReference type="EMBL" id="JAPHNI010000463">
    <property type="protein sequence ID" value="KAJ8110816.1"/>
    <property type="molecule type" value="Genomic_DNA"/>
</dbReference>
<gene>
    <name evidence="1" type="ORF">OPT61_g6437</name>
</gene>
<keyword evidence="2" id="KW-1185">Reference proteome</keyword>
<sequence length="219" mass="24521">MTESGTEGVLLRLFEPKPGRASDLSSPPSKSPCPGTQQTYIAVADDDEKPSRLHIHVLSDIGPLLSTSYLYDEDVKANPDWSISWIVCGFINGRDKDTSPTDSPSTIHPLSHSPAAGSKLVINGSTPRYDKESDYHEWYNVEHGPGLAIVPGWNAARRYSLQKTYGEIETANFYGFNYYDEESGLGGPIWQKSTKTEWTYRIRSNAAKPNIRRVWRIQN</sequence>
<comment type="caution">
    <text evidence="1">The sequence shown here is derived from an EMBL/GenBank/DDBJ whole genome shotgun (WGS) entry which is preliminary data.</text>
</comment>
<dbReference type="Proteomes" id="UP001153331">
    <property type="component" value="Unassembled WGS sequence"/>
</dbReference>
<protein>
    <submittedName>
        <fullName evidence="1">Uncharacterized protein</fullName>
    </submittedName>
</protein>